<dbReference type="RefSeq" id="WP_378194632.1">
    <property type="nucleotide sequence ID" value="NZ_JBHLZP010000009.1"/>
</dbReference>
<protein>
    <submittedName>
        <fullName evidence="1">Uncharacterized protein</fullName>
    </submittedName>
</protein>
<keyword evidence="2" id="KW-1185">Reference proteome</keyword>
<accession>A0ABV5Y7Z4</accession>
<evidence type="ECO:0000313" key="2">
    <source>
        <dbReference type="Proteomes" id="UP001589627"/>
    </source>
</evidence>
<dbReference type="EMBL" id="JBHLZP010000009">
    <property type="protein sequence ID" value="MFB9831146.1"/>
    <property type="molecule type" value="Genomic_DNA"/>
</dbReference>
<organism evidence="1 2">
    <name type="scientific">Actinoallomurus acaciae</name>
    <dbReference type="NCBI Taxonomy" id="502577"/>
    <lineage>
        <taxon>Bacteria</taxon>
        <taxon>Bacillati</taxon>
        <taxon>Actinomycetota</taxon>
        <taxon>Actinomycetes</taxon>
        <taxon>Streptosporangiales</taxon>
        <taxon>Thermomonosporaceae</taxon>
        <taxon>Actinoallomurus</taxon>
    </lineage>
</organism>
<gene>
    <name evidence="1" type="ORF">ACFFNX_02970</name>
</gene>
<reference evidence="1 2" key="1">
    <citation type="submission" date="2024-09" db="EMBL/GenBank/DDBJ databases">
        <authorList>
            <person name="Sun Q."/>
            <person name="Mori K."/>
        </authorList>
    </citation>
    <scope>NUCLEOTIDE SEQUENCE [LARGE SCALE GENOMIC DNA]</scope>
    <source>
        <strain evidence="1 2">TBRC 0563</strain>
    </source>
</reference>
<dbReference type="Proteomes" id="UP001589627">
    <property type="component" value="Unassembled WGS sequence"/>
</dbReference>
<comment type="caution">
    <text evidence="1">The sequence shown here is derived from an EMBL/GenBank/DDBJ whole genome shotgun (WGS) entry which is preliminary data.</text>
</comment>
<proteinExistence type="predicted"/>
<evidence type="ECO:0000313" key="1">
    <source>
        <dbReference type="EMBL" id="MFB9831146.1"/>
    </source>
</evidence>
<name>A0ABV5Y7Z4_9ACTN</name>
<sequence>MRWVWEGVEVPGEPSDYHFLIQQAVEQLWSRRRDDLEALRFVETFAYLDLTLIEAAPQAVALDERDLTKGFVHITTLDRLLTLLEREGALRDALAICRRAERFGERYRREDLNAKVAALEEERT</sequence>